<name>A0A9N7NHP9_STRHE</name>
<dbReference type="PANTHER" id="PTHR46519">
    <property type="entry name" value="RING/U-BOX SUPERFAMILY PROTEIN"/>
    <property type="match status" value="1"/>
</dbReference>
<organism evidence="2 3">
    <name type="scientific">Striga hermonthica</name>
    <name type="common">Purple witchweed</name>
    <name type="synonym">Buchnera hermonthica</name>
    <dbReference type="NCBI Taxonomy" id="68872"/>
    <lineage>
        <taxon>Eukaryota</taxon>
        <taxon>Viridiplantae</taxon>
        <taxon>Streptophyta</taxon>
        <taxon>Embryophyta</taxon>
        <taxon>Tracheophyta</taxon>
        <taxon>Spermatophyta</taxon>
        <taxon>Magnoliopsida</taxon>
        <taxon>eudicotyledons</taxon>
        <taxon>Gunneridae</taxon>
        <taxon>Pentapetalae</taxon>
        <taxon>asterids</taxon>
        <taxon>lamiids</taxon>
        <taxon>Lamiales</taxon>
        <taxon>Orobanchaceae</taxon>
        <taxon>Buchnereae</taxon>
        <taxon>Striga</taxon>
    </lineage>
</organism>
<dbReference type="Proteomes" id="UP001153555">
    <property type="component" value="Unassembled WGS sequence"/>
</dbReference>
<feature type="non-terminal residue" evidence="2">
    <location>
        <position position="1"/>
    </location>
</feature>
<dbReference type="OrthoDB" id="6078042at2759"/>
<dbReference type="EMBL" id="CACSLK010027813">
    <property type="protein sequence ID" value="CAA0830077.1"/>
    <property type="molecule type" value="Genomic_DNA"/>
</dbReference>
<feature type="compositionally biased region" description="Polar residues" evidence="1">
    <location>
        <begin position="64"/>
        <end position="82"/>
    </location>
</feature>
<feature type="region of interest" description="Disordered" evidence="1">
    <location>
        <begin position="64"/>
        <end position="120"/>
    </location>
</feature>
<accession>A0A9N7NHP9</accession>
<sequence>EGFRFRLENIVRGQVSSQPDTSLNGDNNESIRDQRNTNVSDRLQHGHQHINVQLLNRMENIDRSAQSTDQNVASDAGNQWREQGSENERVTQQQSAQSDLNRWRHDTSGGVAQNRPENAMSDWPSAVVAEDGRQHHIEEAHGVWNIDASTEAVNTWSEGPSDPPRTRRSFPLRRVARFHLPEDDNVYSMELRELLSSRIAKIGLYQIFSSRDKVSYSVIKCIIGDTEQEWETMNDLRADVVKLQQGMSHMQRMLEACMDMQLELQRSVRQEVSAALNRSSDGE</sequence>
<dbReference type="AlphaFoldDB" id="A0A9N7NHP9"/>
<keyword evidence="3" id="KW-1185">Reference proteome</keyword>
<evidence type="ECO:0000313" key="3">
    <source>
        <dbReference type="Proteomes" id="UP001153555"/>
    </source>
</evidence>
<evidence type="ECO:0000313" key="2">
    <source>
        <dbReference type="EMBL" id="CAA0830077.1"/>
    </source>
</evidence>
<protein>
    <submittedName>
        <fullName evidence="2">RING/U-box superfamily protein</fullName>
    </submittedName>
</protein>
<reference evidence="2" key="1">
    <citation type="submission" date="2019-12" db="EMBL/GenBank/DDBJ databases">
        <authorList>
            <person name="Scholes J."/>
        </authorList>
    </citation>
    <scope>NUCLEOTIDE SEQUENCE</scope>
</reference>
<dbReference type="PANTHER" id="PTHR46519:SF2">
    <property type="entry name" value="RING_U-BOX SUPERFAMILY PROTEIN"/>
    <property type="match status" value="1"/>
</dbReference>
<gene>
    <name evidence="2" type="ORF">SHERM_25543</name>
</gene>
<feature type="compositionally biased region" description="Polar residues" evidence="1">
    <location>
        <begin position="90"/>
        <end position="100"/>
    </location>
</feature>
<feature type="non-terminal residue" evidence="2">
    <location>
        <position position="283"/>
    </location>
</feature>
<evidence type="ECO:0000256" key="1">
    <source>
        <dbReference type="SAM" id="MobiDB-lite"/>
    </source>
</evidence>
<proteinExistence type="predicted"/>
<comment type="caution">
    <text evidence="2">The sequence shown here is derived from an EMBL/GenBank/DDBJ whole genome shotgun (WGS) entry which is preliminary data.</text>
</comment>